<feature type="transmembrane region" description="Helical" evidence="1">
    <location>
        <begin position="132"/>
        <end position="153"/>
    </location>
</feature>
<gene>
    <name evidence="2" type="ORF">J7I43_23440</name>
</gene>
<evidence type="ECO:0008006" key="4">
    <source>
        <dbReference type="Google" id="ProtNLM"/>
    </source>
</evidence>
<feature type="transmembrane region" description="Helical" evidence="1">
    <location>
        <begin position="90"/>
        <end position="108"/>
    </location>
</feature>
<reference evidence="3" key="1">
    <citation type="submission" date="2021-03" db="EMBL/GenBank/DDBJ databases">
        <title>Assistant Professor.</title>
        <authorList>
            <person name="Huq M.A."/>
        </authorList>
    </citation>
    <scope>NUCLEOTIDE SEQUENCE [LARGE SCALE GENOMIC DNA]</scope>
    <source>
        <strain evidence="3">MAH-28</strain>
    </source>
</reference>
<name>A0ABS3YLB8_9BACT</name>
<dbReference type="Proteomes" id="UP000679126">
    <property type="component" value="Unassembled WGS sequence"/>
</dbReference>
<sequence>MTTMTIYHIALIIHITGLAVMAGATIQDFSVSAQFWKYFATDRTRGLAIREARARSPLFFAVGGLCLILSGVTMMFLTKGVYGEQVWFRIKFALVLIVIVNGIIVGRLQKGRLGKMLEQQAPESSLLKVKNLIGRFHFAQLLLFLTIFCLSVFKFN</sequence>
<accession>A0ABS3YLB8</accession>
<feature type="transmembrane region" description="Helical" evidence="1">
    <location>
        <begin position="58"/>
        <end position="78"/>
    </location>
</feature>
<protein>
    <recommendedName>
        <fullName evidence="4">DUF2214 family protein</fullName>
    </recommendedName>
</protein>
<evidence type="ECO:0000313" key="2">
    <source>
        <dbReference type="EMBL" id="MBO9155200.1"/>
    </source>
</evidence>
<keyword evidence="1" id="KW-0472">Membrane</keyword>
<proteinExistence type="predicted"/>
<evidence type="ECO:0000313" key="3">
    <source>
        <dbReference type="Proteomes" id="UP000679126"/>
    </source>
</evidence>
<comment type="caution">
    <text evidence="2">The sequence shown here is derived from an EMBL/GenBank/DDBJ whole genome shotgun (WGS) entry which is preliminary data.</text>
</comment>
<keyword evidence="1" id="KW-0812">Transmembrane</keyword>
<keyword evidence="1" id="KW-1133">Transmembrane helix</keyword>
<dbReference type="RefSeq" id="WP_209148429.1">
    <property type="nucleotide sequence ID" value="NZ_JAGHKP010000005.1"/>
</dbReference>
<organism evidence="2 3">
    <name type="scientific">Chitinophaga chungangae</name>
    <dbReference type="NCBI Taxonomy" id="2821488"/>
    <lineage>
        <taxon>Bacteria</taxon>
        <taxon>Pseudomonadati</taxon>
        <taxon>Bacteroidota</taxon>
        <taxon>Chitinophagia</taxon>
        <taxon>Chitinophagales</taxon>
        <taxon>Chitinophagaceae</taxon>
        <taxon>Chitinophaga</taxon>
    </lineage>
</organism>
<dbReference type="EMBL" id="JAGHKP010000005">
    <property type="protein sequence ID" value="MBO9155200.1"/>
    <property type="molecule type" value="Genomic_DNA"/>
</dbReference>
<evidence type="ECO:0000256" key="1">
    <source>
        <dbReference type="SAM" id="Phobius"/>
    </source>
</evidence>
<feature type="transmembrane region" description="Helical" evidence="1">
    <location>
        <begin position="6"/>
        <end position="26"/>
    </location>
</feature>
<keyword evidence="3" id="KW-1185">Reference proteome</keyword>